<keyword evidence="3 6" id="KW-0378">Hydrolase</keyword>
<evidence type="ECO:0000256" key="2">
    <source>
        <dbReference type="ARBA" id="ARBA00022723"/>
    </source>
</evidence>
<dbReference type="KEGG" id="des:DSOUD_2356"/>
<evidence type="ECO:0000256" key="5">
    <source>
        <dbReference type="ARBA" id="ARBA00023277"/>
    </source>
</evidence>
<keyword evidence="5" id="KW-0119">Carbohydrate metabolism</keyword>
<evidence type="ECO:0000256" key="3">
    <source>
        <dbReference type="ARBA" id="ARBA00022801"/>
    </source>
</evidence>
<evidence type="ECO:0000256" key="4">
    <source>
        <dbReference type="ARBA" id="ARBA00022842"/>
    </source>
</evidence>
<dbReference type="Pfam" id="PF04794">
    <property type="entry name" value="YdjC"/>
    <property type="match status" value="1"/>
</dbReference>
<sequence length="275" mass="29497">MRRLIINADDLGSGIERDRGIFHSFSCGIVTSASLLANGPSFASAARQALDLGLPLGIHLNLSEGRPLTAPIPSLTTVAGEFPGKEGLRRILSEGQIDPDPLHRELSAQIERVIAAGLAPDHLDGHQHCLLFPALCTMVLDLAREYAIGAMRLPSPAEPAADDPDGPLGEELALYRRLAPHFSARVREAGIATPDGLFGMPLLNRLNARTLCQTLHRIPEGTWELMVHPGYPDDAPFSGAERKAELAALSSPTVAEELRRCGITPITFRDLSCAS</sequence>
<dbReference type="GO" id="GO:0016787">
    <property type="term" value="F:hydrolase activity"/>
    <property type="evidence" value="ECO:0007669"/>
    <property type="project" value="UniProtKB-KW"/>
</dbReference>
<proteinExistence type="predicted"/>
<dbReference type="AlphaFoldDB" id="A0A0M4DAF3"/>
<dbReference type="RefSeq" id="WP_053551149.1">
    <property type="nucleotide sequence ID" value="NZ_CP010802.1"/>
</dbReference>
<accession>A0A0M4DAF3</accession>
<dbReference type="SUPFAM" id="SSF88713">
    <property type="entry name" value="Glycoside hydrolase/deacetylase"/>
    <property type="match status" value="1"/>
</dbReference>
<evidence type="ECO:0000313" key="7">
    <source>
        <dbReference type="Proteomes" id="UP000057158"/>
    </source>
</evidence>
<dbReference type="PATRIC" id="fig|1603606.3.peg.2551"/>
<dbReference type="STRING" id="1603606.DSOUD_2356"/>
<dbReference type="PANTHER" id="PTHR31609">
    <property type="entry name" value="YDJC DEACETYLASE FAMILY MEMBER"/>
    <property type="match status" value="1"/>
</dbReference>
<keyword evidence="2" id="KW-0479">Metal-binding</keyword>
<reference evidence="6 7" key="1">
    <citation type="submission" date="2015-07" db="EMBL/GenBank/DDBJ databases">
        <title>Isolation and Genomic Characterization of a Novel Halophilic Metal-Reducing Deltaproteobacterium from the Deep Subsurface.</title>
        <authorList>
            <person name="Badalamenti J.P."/>
            <person name="Summers Z.M."/>
            <person name="Gralnick J.A."/>
            <person name="Bond D.R."/>
        </authorList>
    </citation>
    <scope>NUCLEOTIDE SEQUENCE [LARGE SCALE GENOMIC DNA]</scope>
    <source>
        <strain evidence="6 7">WTL</strain>
    </source>
</reference>
<name>A0A0M4DAF3_9BACT</name>
<keyword evidence="4" id="KW-0460">Magnesium</keyword>
<dbReference type="Proteomes" id="UP000057158">
    <property type="component" value="Chromosome"/>
</dbReference>
<dbReference type="InterPro" id="IPR011330">
    <property type="entry name" value="Glyco_hydro/deAcase_b/a-brl"/>
</dbReference>
<dbReference type="GO" id="GO:0019213">
    <property type="term" value="F:deacetylase activity"/>
    <property type="evidence" value="ECO:0007669"/>
    <property type="project" value="TreeGrafter"/>
</dbReference>
<dbReference type="EMBL" id="CP010802">
    <property type="protein sequence ID" value="ALC17117.1"/>
    <property type="molecule type" value="Genomic_DNA"/>
</dbReference>
<dbReference type="InterPro" id="IPR006879">
    <property type="entry name" value="YdjC-like"/>
</dbReference>
<keyword evidence="7" id="KW-1185">Reference proteome</keyword>
<dbReference type="PANTHER" id="PTHR31609:SF1">
    <property type="entry name" value="CARBOHYDRATE DEACETYLASE"/>
    <property type="match status" value="1"/>
</dbReference>
<evidence type="ECO:0000256" key="1">
    <source>
        <dbReference type="ARBA" id="ARBA00001946"/>
    </source>
</evidence>
<dbReference type="GO" id="GO:0046872">
    <property type="term" value="F:metal ion binding"/>
    <property type="evidence" value="ECO:0007669"/>
    <property type="project" value="UniProtKB-KW"/>
</dbReference>
<dbReference type="OrthoDB" id="9774177at2"/>
<dbReference type="Gene3D" id="3.20.20.370">
    <property type="entry name" value="Glycoside hydrolase/deacetylase"/>
    <property type="match status" value="1"/>
</dbReference>
<evidence type="ECO:0000313" key="6">
    <source>
        <dbReference type="EMBL" id="ALC17117.1"/>
    </source>
</evidence>
<organism evidence="6 7">
    <name type="scientific">Desulfuromonas soudanensis</name>
    <dbReference type="NCBI Taxonomy" id="1603606"/>
    <lineage>
        <taxon>Bacteria</taxon>
        <taxon>Pseudomonadati</taxon>
        <taxon>Thermodesulfobacteriota</taxon>
        <taxon>Desulfuromonadia</taxon>
        <taxon>Desulfuromonadales</taxon>
        <taxon>Desulfuromonadaceae</taxon>
        <taxon>Desulfuromonas</taxon>
    </lineage>
</organism>
<gene>
    <name evidence="6" type="primary">hpnK</name>
    <name evidence="6" type="ORF">DSOUD_2356</name>
</gene>
<dbReference type="GO" id="GO:0005975">
    <property type="term" value="P:carbohydrate metabolic process"/>
    <property type="evidence" value="ECO:0007669"/>
    <property type="project" value="InterPro"/>
</dbReference>
<comment type="cofactor">
    <cofactor evidence="1">
        <name>Mg(2+)</name>
        <dbReference type="ChEBI" id="CHEBI:18420"/>
    </cofactor>
</comment>
<protein>
    <submittedName>
        <fullName evidence="6">Putative glycoside hydrolase</fullName>
    </submittedName>
</protein>